<reference evidence="5" key="1">
    <citation type="journal article" date="2019" name="Int. J. Syst. Evol. Microbiol.">
        <title>The Global Catalogue of Microorganisms (GCM) 10K type strain sequencing project: providing services to taxonomists for standard genome sequencing and annotation.</title>
        <authorList>
            <consortium name="The Broad Institute Genomics Platform"/>
            <consortium name="The Broad Institute Genome Sequencing Center for Infectious Disease"/>
            <person name="Wu L."/>
            <person name="Ma J."/>
        </authorList>
    </citation>
    <scope>NUCLEOTIDE SEQUENCE [LARGE SCALE GENOMIC DNA]</scope>
    <source>
        <strain evidence="5">CECT 8531</strain>
    </source>
</reference>
<keyword evidence="4" id="KW-0012">Acyltransferase</keyword>
<feature type="domain" description="CN hydrolase" evidence="2">
    <location>
        <begin position="240"/>
        <end position="497"/>
    </location>
</feature>
<evidence type="ECO:0000259" key="3">
    <source>
        <dbReference type="PROSITE" id="PS51186"/>
    </source>
</evidence>
<dbReference type="CDD" id="cd04301">
    <property type="entry name" value="NAT_SF"/>
    <property type="match status" value="1"/>
</dbReference>
<feature type="region of interest" description="Disordered" evidence="1">
    <location>
        <begin position="530"/>
        <end position="552"/>
    </location>
</feature>
<keyword evidence="5" id="KW-1185">Reference proteome</keyword>
<keyword evidence="4" id="KW-0808">Transferase</keyword>
<dbReference type="InterPro" id="IPR016181">
    <property type="entry name" value="Acyl_CoA_acyltransferase"/>
</dbReference>
<evidence type="ECO:0000256" key="1">
    <source>
        <dbReference type="SAM" id="MobiDB-lite"/>
    </source>
</evidence>
<dbReference type="SUPFAM" id="SSF56317">
    <property type="entry name" value="Carbon-nitrogen hydrolase"/>
    <property type="match status" value="1"/>
</dbReference>
<dbReference type="PANTHER" id="PTHR23088">
    <property type="entry name" value="NITRILASE-RELATED"/>
    <property type="match status" value="1"/>
</dbReference>
<comment type="caution">
    <text evidence="4">The sequence shown here is derived from an EMBL/GenBank/DDBJ whole genome shotgun (WGS) entry which is preliminary data.</text>
</comment>
<proteinExistence type="predicted"/>
<accession>A0ABV8RG20</accession>
<dbReference type="PROSITE" id="PS51186">
    <property type="entry name" value="GNAT"/>
    <property type="match status" value="1"/>
</dbReference>
<dbReference type="InterPro" id="IPR036526">
    <property type="entry name" value="C-N_Hydrolase_sf"/>
</dbReference>
<dbReference type="InterPro" id="IPR003010">
    <property type="entry name" value="C-N_Hydrolase"/>
</dbReference>
<evidence type="ECO:0000313" key="4">
    <source>
        <dbReference type="EMBL" id="MFC4291892.1"/>
    </source>
</evidence>
<dbReference type="InterPro" id="IPR000182">
    <property type="entry name" value="GNAT_dom"/>
</dbReference>
<dbReference type="Pfam" id="PF00795">
    <property type="entry name" value="CN_hydrolase"/>
    <property type="match status" value="1"/>
</dbReference>
<dbReference type="Gene3D" id="3.60.110.10">
    <property type="entry name" value="Carbon-nitrogen hydrolase"/>
    <property type="match status" value="1"/>
</dbReference>
<dbReference type="RefSeq" id="WP_381422132.1">
    <property type="nucleotide sequence ID" value="NZ_JBHSDH010000013.1"/>
</dbReference>
<feature type="domain" description="N-acetyltransferase" evidence="3">
    <location>
        <begin position="20"/>
        <end position="215"/>
    </location>
</feature>
<evidence type="ECO:0000313" key="5">
    <source>
        <dbReference type="Proteomes" id="UP001595887"/>
    </source>
</evidence>
<dbReference type="EMBL" id="JBHSDH010000013">
    <property type="protein sequence ID" value="MFC4291892.1"/>
    <property type="molecule type" value="Genomic_DNA"/>
</dbReference>
<dbReference type="Pfam" id="PF00583">
    <property type="entry name" value="Acetyltransf_1"/>
    <property type="match status" value="1"/>
</dbReference>
<sequence>MGLFQFRRRTIPTASKKARLVVREAKIADIPQIASLTKRAYKGFPPYTHKELRGQINNFPGGVFVAVMDDKVVGYCASLRITEQFALRRHNWEEITGNGLGSRHMPTGEWLYGYEMCVDPAQRGVRIGRRLYDARRTLAERLDLRGIVFGGRMPGYAKAKRTKKVTGVRDYLEQVQQGKIRDQVITFQLANGFEPIGVLRGYLPEDADSMGNAAHMVWRNPYDDADEPKEFRVPRDVEGVRLATVQLQARSVKDYDDFMRNIEYFVDVAADYESDFVVFPELFTLMLLSSEDKELSPQESIEALSRYTPRIRESLSEMAMRYNINIIGGSHPTRTEDGEIQNVAYICLRDGAVHEQEKIHPTPNERYWWNIQGGDNIGVFQTDCGPIGVLICYDSEFPELARRLVDEGARIIFVPFCTDSRQGYLRVRYCCQARAIENQCYVVMSGNVGNLPNVHNMDIQYAQSCILTPCDFPFARDGIAAEATENVETLTISDVNLSDLSWARSEGTVRNLADRRFDLYRIDWETREGSAHDGEEAGVGARPMGTSSPGGG</sequence>
<dbReference type="Proteomes" id="UP001595887">
    <property type="component" value="Unassembled WGS sequence"/>
</dbReference>
<protein>
    <submittedName>
        <fullName evidence="4">GNAT family N-acetyltransferase</fullName>
        <ecNumber evidence="4">2.3.1.-</ecNumber>
    </submittedName>
</protein>
<evidence type="ECO:0000259" key="2">
    <source>
        <dbReference type="PROSITE" id="PS50263"/>
    </source>
</evidence>
<dbReference type="GO" id="GO:0016746">
    <property type="term" value="F:acyltransferase activity"/>
    <property type="evidence" value="ECO:0007669"/>
    <property type="project" value="UniProtKB-KW"/>
</dbReference>
<dbReference type="PANTHER" id="PTHR23088:SF50">
    <property type="entry name" value="HYDROLASE YHCX"/>
    <property type="match status" value="1"/>
</dbReference>
<dbReference type="SUPFAM" id="SSF55729">
    <property type="entry name" value="Acyl-CoA N-acyltransferases (Nat)"/>
    <property type="match status" value="1"/>
</dbReference>
<dbReference type="Gene3D" id="3.40.630.30">
    <property type="match status" value="1"/>
</dbReference>
<gene>
    <name evidence="4" type="ORF">ACFOWX_05630</name>
</gene>
<dbReference type="CDD" id="cd07574">
    <property type="entry name" value="nitrilase_Rim1_like"/>
    <property type="match status" value="1"/>
</dbReference>
<dbReference type="EC" id="2.3.1.-" evidence="4"/>
<dbReference type="PROSITE" id="PS50263">
    <property type="entry name" value="CN_HYDROLASE"/>
    <property type="match status" value="1"/>
</dbReference>
<name>A0ABV8RG20_9SPHN</name>
<organism evidence="4 5">
    <name type="scientific">Sphingorhabdus arenilitoris</name>
    <dbReference type="NCBI Taxonomy" id="1490041"/>
    <lineage>
        <taxon>Bacteria</taxon>
        <taxon>Pseudomonadati</taxon>
        <taxon>Pseudomonadota</taxon>
        <taxon>Alphaproteobacteria</taxon>
        <taxon>Sphingomonadales</taxon>
        <taxon>Sphingomonadaceae</taxon>
        <taxon>Sphingorhabdus</taxon>
    </lineage>
</organism>